<organism evidence="10 11">
    <name type="scientific">Glycomyces artemisiae</name>
    <dbReference type="NCBI Taxonomy" id="1076443"/>
    <lineage>
        <taxon>Bacteria</taxon>
        <taxon>Bacillati</taxon>
        <taxon>Actinomycetota</taxon>
        <taxon>Actinomycetes</taxon>
        <taxon>Glycomycetales</taxon>
        <taxon>Glycomycetaceae</taxon>
        <taxon>Glycomyces</taxon>
    </lineage>
</organism>
<evidence type="ECO:0000256" key="2">
    <source>
        <dbReference type="ARBA" id="ARBA00022649"/>
    </source>
</evidence>
<feature type="domain" description="PIN" evidence="9">
    <location>
        <begin position="3"/>
        <end position="121"/>
    </location>
</feature>
<name>A0A2T0UKQ8_9ACTN</name>
<dbReference type="RefSeq" id="WP_106364590.1">
    <property type="nucleotide sequence ID" value="NZ_PVTJ01000005.1"/>
</dbReference>
<dbReference type="EC" id="3.1.-.-" evidence="8"/>
<dbReference type="HAMAP" id="MF_00265">
    <property type="entry name" value="VapC_Nob1"/>
    <property type="match status" value="1"/>
</dbReference>
<comment type="cofactor">
    <cofactor evidence="1 8">
        <name>Mg(2+)</name>
        <dbReference type="ChEBI" id="CHEBI:18420"/>
    </cofactor>
</comment>
<keyword evidence="3 8" id="KW-0540">Nuclease</keyword>
<evidence type="ECO:0000259" key="9">
    <source>
        <dbReference type="Pfam" id="PF01850"/>
    </source>
</evidence>
<sequence>MVYLIDTSAVWELLRVPSTREVWEQEISAKTVGICDATRTEILYSARSSRHRDQMAERLDLSFGHIPVPKRAWAWIESTQYKLTQVGQHRSADVVDLLVCATAAHHDLTILHVDNDYRAVASVIPEVRQRDIRP</sequence>
<evidence type="ECO:0000256" key="7">
    <source>
        <dbReference type="ARBA" id="ARBA00038093"/>
    </source>
</evidence>
<dbReference type="OrthoDB" id="5185254at2"/>
<dbReference type="SUPFAM" id="SSF88723">
    <property type="entry name" value="PIN domain-like"/>
    <property type="match status" value="1"/>
</dbReference>
<evidence type="ECO:0000256" key="4">
    <source>
        <dbReference type="ARBA" id="ARBA00022723"/>
    </source>
</evidence>
<feature type="binding site" evidence="8">
    <location>
        <position position="6"/>
    </location>
    <ligand>
        <name>Mg(2+)</name>
        <dbReference type="ChEBI" id="CHEBI:18420"/>
    </ligand>
</feature>
<keyword evidence="2 8" id="KW-1277">Toxin-antitoxin system</keyword>
<keyword evidence="5 8" id="KW-0378">Hydrolase</keyword>
<dbReference type="Gene3D" id="3.40.50.1010">
    <property type="entry name" value="5'-nuclease"/>
    <property type="match status" value="1"/>
</dbReference>
<dbReference type="GO" id="GO:0090729">
    <property type="term" value="F:toxin activity"/>
    <property type="evidence" value="ECO:0007669"/>
    <property type="project" value="UniProtKB-KW"/>
</dbReference>
<proteinExistence type="inferred from homology"/>
<feature type="binding site" evidence="8">
    <location>
        <position position="96"/>
    </location>
    <ligand>
        <name>Mg(2+)</name>
        <dbReference type="ChEBI" id="CHEBI:18420"/>
    </ligand>
</feature>
<dbReference type="Pfam" id="PF01850">
    <property type="entry name" value="PIN"/>
    <property type="match status" value="1"/>
</dbReference>
<comment type="caution">
    <text evidence="10">The sequence shown here is derived from an EMBL/GenBank/DDBJ whole genome shotgun (WGS) entry which is preliminary data.</text>
</comment>
<dbReference type="GO" id="GO:0004540">
    <property type="term" value="F:RNA nuclease activity"/>
    <property type="evidence" value="ECO:0007669"/>
    <property type="project" value="InterPro"/>
</dbReference>
<dbReference type="PANTHER" id="PTHR33653">
    <property type="entry name" value="RIBONUCLEASE VAPC2"/>
    <property type="match status" value="1"/>
</dbReference>
<comment type="similarity">
    <text evidence="7 8">Belongs to the PINc/VapC protein family.</text>
</comment>
<evidence type="ECO:0000256" key="6">
    <source>
        <dbReference type="ARBA" id="ARBA00022842"/>
    </source>
</evidence>
<evidence type="ECO:0000313" key="11">
    <source>
        <dbReference type="Proteomes" id="UP000238176"/>
    </source>
</evidence>
<keyword evidence="4 8" id="KW-0479">Metal-binding</keyword>
<dbReference type="GO" id="GO:0016787">
    <property type="term" value="F:hydrolase activity"/>
    <property type="evidence" value="ECO:0007669"/>
    <property type="project" value="UniProtKB-KW"/>
</dbReference>
<dbReference type="InterPro" id="IPR022907">
    <property type="entry name" value="VapC_family"/>
</dbReference>
<dbReference type="AlphaFoldDB" id="A0A2T0UKQ8"/>
<protein>
    <recommendedName>
        <fullName evidence="8">Ribonuclease VapC</fullName>
        <shortName evidence="8">RNase VapC</shortName>
        <ecNumber evidence="8">3.1.-.-</ecNumber>
    </recommendedName>
    <alternativeName>
        <fullName evidence="8">Toxin VapC</fullName>
    </alternativeName>
</protein>
<keyword evidence="8" id="KW-0800">Toxin</keyword>
<keyword evidence="11" id="KW-1185">Reference proteome</keyword>
<evidence type="ECO:0000256" key="5">
    <source>
        <dbReference type="ARBA" id="ARBA00022801"/>
    </source>
</evidence>
<dbReference type="InterPro" id="IPR029060">
    <property type="entry name" value="PIN-like_dom_sf"/>
</dbReference>
<dbReference type="InterPro" id="IPR002716">
    <property type="entry name" value="PIN_dom"/>
</dbReference>
<comment type="function">
    <text evidence="8">Toxic component of a toxin-antitoxin (TA) system. An RNase.</text>
</comment>
<accession>A0A2T0UKQ8</accession>
<evidence type="ECO:0000313" key="10">
    <source>
        <dbReference type="EMBL" id="PRY58513.1"/>
    </source>
</evidence>
<reference evidence="10 11" key="1">
    <citation type="submission" date="2018-03" db="EMBL/GenBank/DDBJ databases">
        <title>Genomic Encyclopedia of Type Strains, Phase III (KMG-III): the genomes of soil and plant-associated and newly described type strains.</title>
        <authorList>
            <person name="Whitman W."/>
        </authorList>
    </citation>
    <scope>NUCLEOTIDE SEQUENCE [LARGE SCALE GENOMIC DNA]</scope>
    <source>
        <strain evidence="10 11">CGMCC 4.7067</strain>
    </source>
</reference>
<keyword evidence="6 8" id="KW-0460">Magnesium</keyword>
<dbReference type="Proteomes" id="UP000238176">
    <property type="component" value="Unassembled WGS sequence"/>
</dbReference>
<evidence type="ECO:0000256" key="8">
    <source>
        <dbReference type="HAMAP-Rule" id="MF_00265"/>
    </source>
</evidence>
<dbReference type="GO" id="GO:0000287">
    <property type="term" value="F:magnesium ion binding"/>
    <property type="evidence" value="ECO:0007669"/>
    <property type="project" value="UniProtKB-UniRule"/>
</dbReference>
<dbReference type="EMBL" id="PVTJ01000005">
    <property type="protein sequence ID" value="PRY58513.1"/>
    <property type="molecule type" value="Genomic_DNA"/>
</dbReference>
<evidence type="ECO:0000256" key="3">
    <source>
        <dbReference type="ARBA" id="ARBA00022722"/>
    </source>
</evidence>
<gene>
    <name evidence="8" type="primary">vapC</name>
    <name evidence="10" type="ORF">B0I28_105226</name>
</gene>
<dbReference type="PANTHER" id="PTHR33653:SF1">
    <property type="entry name" value="RIBONUCLEASE VAPC2"/>
    <property type="match status" value="1"/>
</dbReference>
<evidence type="ECO:0000256" key="1">
    <source>
        <dbReference type="ARBA" id="ARBA00001946"/>
    </source>
</evidence>
<dbReference type="InterPro" id="IPR050556">
    <property type="entry name" value="Type_II_TA_system_RNase"/>
</dbReference>